<evidence type="ECO:0000313" key="2">
    <source>
        <dbReference type="Proteomes" id="UP001166585"/>
    </source>
</evidence>
<protein>
    <submittedName>
        <fullName evidence="1">Sarcosine oxidase subunit delta</fullName>
    </submittedName>
</protein>
<dbReference type="Proteomes" id="UP001166585">
    <property type="component" value="Unassembled WGS sequence"/>
</dbReference>
<dbReference type="RefSeq" id="WP_213756643.1">
    <property type="nucleotide sequence ID" value="NZ_JAHCQH010000021.1"/>
</dbReference>
<dbReference type="InterPro" id="IPR038561">
    <property type="entry name" value="SoxD_sf"/>
</dbReference>
<sequence>MRIPCPYCGARDAHEFAYLGDATLTRPDPAAPDAEGRFFDYVYQRTNPAGAHEEWWYHAQGCRQWVKVARDTRTHAIGGATLARDGAATSGDPA</sequence>
<reference evidence="1" key="1">
    <citation type="submission" date="2021-05" db="EMBL/GenBank/DDBJ databases">
        <authorList>
            <person name="Sun Q."/>
            <person name="Inoue M."/>
        </authorList>
    </citation>
    <scope>NUCLEOTIDE SEQUENCE</scope>
    <source>
        <strain evidence="1">VKM B-3255</strain>
    </source>
</reference>
<proteinExistence type="predicted"/>
<dbReference type="InterPro" id="IPR006279">
    <property type="entry name" value="SoxD"/>
</dbReference>
<dbReference type="Gene3D" id="3.30.2270.10">
    <property type="entry name" value="Folate-binding superfamily"/>
    <property type="match status" value="1"/>
</dbReference>
<keyword evidence="2" id="KW-1185">Reference proteome</keyword>
<dbReference type="Pfam" id="PF04267">
    <property type="entry name" value="SoxD"/>
    <property type="match status" value="1"/>
</dbReference>
<evidence type="ECO:0000313" key="1">
    <source>
        <dbReference type="EMBL" id="MBS9478664.1"/>
    </source>
</evidence>
<accession>A0ABS5RCU5</accession>
<gene>
    <name evidence="1" type="ORF">KIP89_16255</name>
</gene>
<comment type="caution">
    <text evidence="1">The sequence shown here is derived from an EMBL/GenBank/DDBJ whole genome shotgun (WGS) entry which is preliminary data.</text>
</comment>
<dbReference type="EMBL" id="JAHCQH010000021">
    <property type="protein sequence ID" value="MBS9478664.1"/>
    <property type="molecule type" value="Genomic_DNA"/>
</dbReference>
<organism evidence="1 2">
    <name type="scientific">Ancylobacter radicis</name>
    <dbReference type="NCBI Taxonomy" id="2836179"/>
    <lineage>
        <taxon>Bacteria</taxon>
        <taxon>Pseudomonadati</taxon>
        <taxon>Pseudomonadota</taxon>
        <taxon>Alphaproteobacteria</taxon>
        <taxon>Hyphomicrobiales</taxon>
        <taxon>Xanthobacteraceae</taxon>
        <taxon>Ancylobacter</taxon>
    </lineage>
</organism>
<name>A0ABS5RCU5_9HYPH</name>